<organism evidence="1 2">
    <name type="scientific">Hymenobacter citatus</name>
    <dbReference type="NCBI Taxonomy" id="2763506"/>
    <lineage>
        <taxon>Bacteria</taxon>
        <taxon>Pseudomonadati</taxon>
        <taxon>Bacteroidota</taxon>
        <taxon>Cytophagia</taxon>
        <taxon>Cytophagales</taxon>
        <taxon>Hymenobacteraceae</taxon>
        <taxon>Hymenobacter</taxon>
    </lineage>
</organism>
<evidence type="ECO:0000313" key="2">
    <source>
        <dbReference type="Proteomes" id="UP000622017"/>
    </source>
</evidence>
<evidence type="ECO:0000313" key="1">
    <source>
        <dbReference type="EMBL" id="MBC6611607.1"/>
    </source>
</evidence>
<keyword evidence="2" id="KW-1185">Reference proteome</keyword>
<dbReference type="RefSeq" id="WP_187319887.1">
    <property type="nucleotide sequence ID" value="NZ_JACSCY010000008.1"/>
</dbReference>
<dbReference type="Proteomes" id="UP000622017">
    <property type="component" value="Unassembled WGS sequence"/>
</dbReference>
<gene>
    <name evidence="1" type="ORF">H8B15_11770</name>
</gene>
<sequence>MSDSVDRTNADEEWKKLLHQWRAEVATPPRPYFYSRVRAKLVHAAGVQHPPVRTWRHWPAYAALLAILLLLSGDDAALHTGGEVNQDSSNPPEASFSGY</sequence>
<name>A0ABR7MLX9_9BACT</name>
<reference evidence="1 2" key="1">
    <citation type="submission" date="2020-08" db="EMBL/GenBank/DDBJ databases">
        <title>Hymenobacter sp.</title>
        <authorList>
            <person name="Kim M.K."/>
        </authorList>
    </citation>
    <scope>NUCLEOTIDE SEQUENCE [LARGE SCALE GENOMIC DNA]</scope>
    <source>
        <strain evidence="1 2">BT507</strain>
    </source>
</reference>
<proteinExistence type="predicted"/>
<dbReference type="EMBL" id="JACSCY010000008">
    <property type="protein sequence ID" value="MBC6611607.1"/>
    <property type="molecule type" value="Genomic_DNA"/>
</dbReference>
<accession>A0ABR7MLX9</accession>
<protein>
    <submittedName>
        <fullName evidence="1">Uncharacterized protein</fullName>
    </submittedName>
</protein>
<comment type="caution">
    <text evidence="1">The sequence shown here is derived from an EMBL/GenBank/DDBJ whole genome shotgun (WGS) entry which is preliminary data.</text>
</comment>